<comment type="cofactor">
    <cofactor evidence="12">
        <name>Zn(2+)</name>
        <dbReference type="ChEBI" id="CHEBI:29105"/>
    </cofactor>
    <text evidence="12">Binds 1 zinc ion per subunit.</text>
</comment>
<feature type="binding site" evidence="12">
    <location>
        <position position="102"/>
    </location>
    <ligand>
        <name>Zn(2+)</name>
        <dbReference type="ChEBI" id="CHEBI:29105"/>
    </ligand>
</feature>
<evidence type="ECO:0000256" key="11">
    <source>
        <dbReference type="ARBA" id="ARBA00023163"/>
    </source>
</evidence>
<dbReference type="InterPro" id="IPR043135">
    <property type="entry name" value="Fur_C"/>
</dbReference>
<evidence type="ECO:0000256" key="1">
    <source>
        <dbReference type="ARBA" id="ARBA00004496"/>
    </source>
</evidence>
<dbReference type="SUPFAM" id="SSF46785">
    <property type="entry name" value="Winged helix' DNA-binding domain"/>
    <property type="match status" value="1"/>
</dbReference>
<proteinExistence type="inferred from homology"/>
<sequence>MDKISALQKRELFTEYLTRKGHRKTPERYAILDHVCAINGHFDVEMLYQSLEGANFHVSRATLYNTIELLVDARLLVRHQFGTQGVQYECAEKAAGHFHLVCSRCGRIQEYKDLALKASVLSKKFTKFTPEYFSMYIFGLCSKCKYALKRKEKKEY</sequence>
<keyword evidence="10" id="KW-0238">DNA-binding</keyword>
<feature type="binding site" evidence="12">
    <location>
        <position position="141"/>
    </location>
    <ligand>
        <name>Zn(2+)</name>
        <dbReference type="ChEBI" id="CHEBI:29105"/>
    </ligand>
</feature>
<comment type="similarity">
    <text evidence="2">Belongs to the Fur family.</text>
</comment>
<evidence type="ECO:0000256" key="3">
    <source>
        <dbReference type="ARBA" id="ARBA00011738"/>
    </source>
</evidence>
<feature type="binding site" evidence="12">
    <location>
        <position position="105"/>
    </location>
    <ligand>
        <name>Zn(2+)</name>
        <dbReference type="ChEBI" id="CHEBI:29105"/>
    </ligand>
</feature>
<evidence type="ECO:0000256" key="9">
    <source>
        <dbReference type="ARBA" id="ARBA00023015"/>
    </source>
</evidence>
<organism evidence="13 14">
    <name type="scientific">Parabacteroides chartae</name>
    <dbReference type="NCBI Taxonomy" id="1037355"/>
    <lineage>
        <taxon>Bacteria</taxon>
        <taxon>Pseudomonadati</taxon>
        <taxon>Bacteroidota</taxon>
        <taxon>Bacteroidia</taxon>
        <taxon>Bacteroidales</taxon>
        <taxon>Tannerellaceae</taxon>
        <taxon>Parabacteroides</taxon>
    </lineage>
</organism>
<keyword evidence="9" id="KW-0805">Transcription regulation</keyword>
<dbReference type="Proteomes" id="UP000190852">
    <property type="component" value="Unassembled WGS sequence"/>
</dbReference>
<dbReference type="RefSeq" id="WP_079683720.1">
    <property type="nucleotide sequence ID" value="NZ_FUYQ01000016.1"/>
</dbReference>
<dbReference type="GO" id="GO:0003700">
    <property type="term" value="F:DNA-binding transcription factor activity"/>
    <property type="evidence" value="ECO:0007669"/>
    <property type="project" value="InterPro"/>
</dbReference>
<dbReference type="GO" id="GO:0000976">
    <property type="term" value="F:transcription cis-regulatory region binding"/>
    <property type="evidence" value="ECO:0007669"/>
    <property type="project" value="TreeGrafter"/>
</dbReference>
<evidence type="ECO:0000256" key="5">
    <source>
        <dbReference type="ARBA" id="ARBA00022490"/>
    </source>
</evidence>
<feature type="binding site" evidence="12">
    <location>
        <position position="144"/>
    </location>
    <ligand>
        <name>Zn(2+)</name>
        <dbReference type="ChEBI" id="CHEBI:29105"/>
    </ligand>
</feature>
<protein>
    <recommendedName>
        <fullName evidence="4">Ferric uptake regulation protein</fullName>
    </recommendedName>
</protein>
<dbReference type="Pfam" id="PF01475">
    <property type="entry name" value="FUR"/>
    <property type="match status" value="1"/>
</dbReference>
<gene>
    <name evidence="13" type="ORF">SAMN05660349_02246</name>
</gene>
<dbReference type="AlphaFoldDB" id="A0A1T5D513"/>
<keyword evidence="11" id="KW-0804">Transcription</keyword>
<keyword evidence="7 12" id="KW-0479">Metal-binding</keyword>
<evidence type="ECO:0000313" key="13">
    <source>
        <dbReference type="EMBL" id="SKB66681.1"/>
    </source>
</evidence>
<dbReference type="GO" id="GO:0045892">
    <property type="term" value="P:negative regulation of DNA-templated transcription"/>
    <property type="evidence" value="ECO:0007669"/>
    <property type="project" value="TreeGrafter"/>
</dbReference>
<evidence type="ECO:0000313" key="14">
    <source>
        <dbReference type="Proteomes" id="UP000190852"/>
    </source>
</evidence>
<evidence type="ECO:0000256" key="8">
    <source>
        <dbReference type="ARBA" id="ARBA00022833"/>
    </source>
</evidence>
<dbReference type="GO" id="GO:0005829">
    <property type="term" value="C:cytosol"/>
    <property type="evidence" value="ECO:0007669"/>
    <property type="project" value="TreeGrafter"/>
</dbReference>
<dbReference type="GO" id="GO:1900376">
    <property type="term" value="P:regulation of secondary metabolite biosynthetic process"/>
    <property type="evidence" value="ECO:0007669"/>
    <property type="project" value="TreeGrafter"/>
</dbReference>
<dbReference type="InterPro" id="IPR036388">
    <property type="entry name" value="WH-like_DNA-bd_sf"/>
</dbReference>
<dbReference type="Gene3D" id="1.10.10.10">
    <property type="entry name" value="Winged helix-like DNA-binding domain superfamily/Winged helix DNA-binding domain"/>
    <property type="match status" value="1"/>
</dbReference>
<keyword evidence="8 12" id="KW-0862">Zinc</keyword>
<evidence type="ECO:0000256" key="10">
    <source>
        <dbReference type="ARBA" id="ARBA00023125"/>
    </source>
</evidence>
<dbReference type="EMBL" id="FUYQ01000016">
    <property type="protein sequence ID" value="SKB66681.1"/>
    <property type="molecule type" value="Genomic_DNA"/>
</dbReference>
<keyword evidence="6" id="KW-0678">Repressor</keyword>
<dbReference type="InterPro" id="IPR002481">
    <property type="entry name" value="FUR"/>
</dbReference>
<evidence type="ECO:0000256" key="4">
    <source>
        <dbReference type="ARBA" id="ARBA00020910"/>
    </source>
</evidence>
<dbReference type="CDD" id="cd07153">
    <property type="entry name" value="Fur_like"/>
    <property type="match status" value="1"/>
</dbReference>
<evidence type="ECO:0000256" key="2">
    <source>
        <dbReference type="ARBA" id="ARBA00007957"/>
    </source>
</evidence>
<comment type="subunit">
    <text evidence="3">Homodimer.</text>
</comment>
<evidence type="ECO:0000256" key="7">
    <source>
        <dbReference type="ARBA" id="ARBA00022723"/>
    </source>
</evidence>
<dbReference type="GO" id="GO:0008270">
    <property type="term" value="F:zinc ion binding"/>
    <property type="evidence" value="ECO:0007669"/>
    <property type="project" value="TreeGrafter"/>
</dbReference>
<evidence type="ECO:0000256" key="6">
    <source>
        <dbReference type="ARBA" id="ARBA00022491"/>
    </source>
</evidence>
<keyword evidence="5" id="KW-0963">Cytoplasm</keyword>
<comment type="subcellular location">
    <subcellularLocation>
        <location evidence="1">Cytoplasm</location>
    </subcellularLocation>
</comment>
<reference evidence="14" key="1">
    <citation type="submission" date="2017-02" db="EMBL/GenBank/DDBJ databases">
        <authorList>
            <person name="Varghese N."/>
            <person name="Submissions S."/>
        </authorList>
    </citation>
    <scope>NUCLEOTIDE SEQUENCE [LARGE SCALE GENOMIC DNA]</scope>
    <source>
        <strain evidence="14">DSM 24967</strain>
    </source>
</reference>
<dbReference type="InterPro" id="IPR036390">
    <property type="entry name" value="WH_DNA-bd_sf"/>
</dbReference>
<name>A0A1T5D513_9BACT</name>
<dbReference type="PANTHER" id="PTHR33202:SF2">
    <property type="entry name" value="FERRIC UPTAKE REGULATION PROTEIN"/>
    <property type="match status" value="1"/>
</dbReference>
<dbReference type="Gene3D" id="3.30.1490.190">
    <property type="match status" value="1"/>
</dbReference>
<dbReference type="PANTHER" id="PTHR33202">
    <property type="entry name" value="ZINC UPTAKE REGULATION PROTEIN"/>
    <property type="match status" value="1"/>
</dbReference>
<evidence type="ECO:0000256" key="12">
    <source>
        <dbReference type="PIRSR" id="PIRSR602481-1"/>
    </source>
</evidence>
<keyword evidence="14" id="KW-1185">Reference proteome</keyword>
<accession>A0A1T5D513</accession>